<dbReference type="AlphaFoldDB" id="A0A116LFM4"/>
<protein>
    <submittedName>
        <fullName evidence="1">Uncharacterized protein</fullName>
    </submittedName>
</protein>
<proteinExistence type="predicted"/>
<dbReference type="Proteomes" id="UP000072618">
    <property type="component" value="Unassembled WGS sequence"/>
</dbReference>
<reference evidence="1 2" key="1">
    <citation type="submission" date="2016-02" db="EMBL/GenBank/DDBJ databases">
        <authorList>
            <consortium name="Pathogen Informatics"/>
        </authorList>
    </citation>
    <scope>NUCLEOTIDE SEQUENCE [LARGE SCALE GENOMIC DNA]</scope>
    <source>
        <strain evidence="1 2">LSS32</strain>
    </source>
</reference>
<gene>
    <name evidence="1" type="ORF">ERS132394_01986</name>
</gene>
<organism evidence="1 2">
    <name type="scientific">Streptococcus suis</name>
    <dbReference type="NCBI Taxonomy" id="1307"/>
    <lineage>
        <taxon>Bacteria</taxon>
        <taxon>Bacillati</taxon>
        <taxon>Bacillota</taxon>
        <taxon>Bacilli</taxon>
        <taxon>Lactobacillales</taxon>
        <taxon>Streptococcaceae</taxon>
        <taxon>Streptococcus</taxon>
    </lineage>
</organism>
<accession>A0A116LFM4</accession>
<dbReference type="EMBL" id="FIGJ01000028">
    <property type="protein sequence ID" value="CYV00344.1"/>
    <property type="molecule type" value="Genomic_DNA"/>
</dbReference>
<evidence type="ECO:0000313" key="1">
    <source>
        <dbReference type="EMBL" id="CYV00344.1"/>
    </source>
</evidence>
<evidence type="ECO:0000313" key="2">
    <source>
        <dbReference type="Proteomes" id="UP000072618"/>
    </source>
</evidence>
<sequence>MYSLLFFVYIMYNVFTNTGGIADECFITQNR</sequence>
<name>A0A116LFM4_STRSU</name>